<feature type="compositionally biased region" description="Low complexity" evidence="1">
    <location>
        <begin position="192"/>
        <end position="202"/>
    </location>
</feature>
<dbReference type="PANTHER" id="PTHR47204:SF1">
    <property type="entry name" value="RIBONUCLEASE H2 SUBUNIT C"/>
    <property type="match status" value="1"/>
</dbReference>
<gene>
    <name evidence="2" type="ORF">M408DRAFT_333564</name>
</gene>
<dbReference type="InterPro" id="IPR013924">
    <property type="entry name" value="RNase_H2_suC"/>
</dbReference>
<feature type="region of interest" description="Disordered" evidence="1">
    <location>
        <begin position="173"/>
        <end position="268"/>
    </location>
</feature>
<dbReference type="OrthoDB" id="6222486at2759"/>
<evidence type="ECO:0000313" key="2">
    <source>
        <dbReference type="EMBL" id="KIM21243.1"/>
    </source>
</evidence>
<dbReference type="HOGENOM" id="CLU_071098_0_0_1"/>
<dbReference type="EMBL" id="KN824388">
    <property type="protein sequence ID" value="KIM21243.1"/>
    <property type="molecule type" value="Genomic_DNA"/>
</dbReference>
<feature type="compositionally biased region" description="Acidic residues" evidence="1">
    <location>
        <begin position="237"/>
        <end position="249"/>
    </location>
</feature>
<name>A0A0C2W453_SERVB</name>
<reference evidence="2 3" key="1">
    <citation type="submission" date="2014-04" db="EMBL/GenBank/DDBJ databases">
        <authorList>
            <consortium name="DOE Joint Genome Institute"/>
            <person name="Kuo A."/>
            <person name="Zuccaro A."/>
            <person name="Kohler A."/>
            <person name="Nagy L.G."/>
            <person name="Floudas D."/>
            <person name="Copeland A."/>
            <person name="Barry K.W."/>
            <person name="Cichocki N."/>
            <person name="Veneault-Fourrey C."/>
            <person name="LaButti K."/>
            <person name="Lindquist E.A."/>
            <person name="Lipzen A."/>
            <person name="Lundell T."/>
            <person name="Morin E."/>
            <person name="Murat C."/>
            <person name="Sun H."/>
            <person name="Tunlid A."/>
            <person name="Henrissat B."/>
            <person name="Grigoriev I.V."/>
            <person name="Hibbett D.S."/>
            <person name="Martin F."/>
            <person name="Nordberg H.P."/>
            <person name="Cantor M.N."/>
            <person name="Hua S.X."/>
        </authorList>
    </citation>
    <scope>NUCLEOTIDE SEQUENCE [LARGE SCALE GENOMIC DNA]</scope>
    <source>
        <strain evidence="2 3">MAFF 305830</strain>
    </source>
</reference>
<dbReference type="AlphaFoldDB" id="A0A0C2W453"/>
<accession>A0A0C2W453</accession>
<protein>
    <submittedName>
        <fullName evidence="2">Uncharacterized protein</fullName>
    </submittedName>
</protein>
<dbReference type="Pfam" id="PF08615">
    <property type="entry name" value="RNase_H2_suC"/>
    <property type="match status" value="1"/>
</dbReference>
<dbReference type="GO" id="GO:0032299">
    <property type="term" value="C:ribonuclease H2 complex"/>
    <property type="evidence" value="ECO:0007669"/>
    <property type="project" value="InterPro"/>
</dbReference>
<reference evidence="3" key="2">
    <citation type="submission" date="2015-01" db="EMBL/GenBank/DDBJ databases">
        <title>Evolutionary Origins and Diversification of the Mycorrhizal Mutualists.</title>
        <authorList>
            <consortium name="DOE Joint Genome Institute"/>
            <consortium name="Mycorrhizal Genomics Consortium"/>
            <person name="Kohler A."/>
            <person name="Kuo A."/>
            <person name="Nagy L.G."/>
            <person name="Floudas D."/>
            <person name="Copeland A."/>
            <person name="Barry K.W."/>
            <person name="Cichocki N."/>
            <person name="Veneault-Fourrey C."/>
            <person name="LaButti K."/>
            <person name="Lindquist E.A."/>
            <person name="Lipzen A."/>
            <person name="Lundell T."/>
            <person name="Morin E."/>
            <person name="Murat C."/>
            <person name="Riley R."/>
            <person name="Ohm R."/>
            <person name="Sun H."/>
            <person name="Tunlid A."/>
            <person name="Henrissat B."/>
            <person name="Grigoriev I.V."/>
            <person name="Hibbett D.S."/>
            <person name="Martin F."/>
        </authorList>
    </citation>
    <scope>NUCLEOTIDE SEQUENCE [LARGE SCALE GENOMIC DNA]</scope>
    <source>
        <strain evidence="3">MAFF 305830</strain>
    </source>
</reference>
<dbReference type="Gene3D" id="2.40.128.680">
    <property type="match status" value="1"/>
</dbReference>
<proteinExistence type="predicted"/>
<sequence>MTSKTKLCVPKGDVEIPTVSPNLMPFRIAYSGPAPISTYFLTNPFVDANEQRRLAAQAAGATNSDQANVDGENPTTATTTTAKDLVADQEDALVAAGPSHETLSSVLPGPAGVAVGDQVKTKTGETADADADNNNRLQAAFRGRRVVSHAVQLPEGYTGLLLTQRGSSSAAAAGAKGASGANERGTDKKGKGAATAKSSALKAAERAKALKAKAAAKRQASGGGSRRSPRKGAKAMEDEDGEEEIEPEDVPVKLEYEEESTATGAGEPLVEEKVFDVAGKFQGFTLWHPDVAVDNARDEYIRSVNEWISLASEIHRI</sequence>
<feature type="region of interest" description="Disordered" evidence="1">
    <location>
        <begin position="56"/>
        <end position="77"/>
    </location>
</feature>
<organism evidence="2 3">
    <name type="scientific">Serendipita vermifera MAFF 305830</name>
    <dbReference type="NCBI Taxonomy" id="933852"/>
    <lineage>
        <taxon>Eukaryota</taxon>
        <taxon>Fungi</taxon>
        <taxon>Dikarya</taxon>
        <taxon>Basidiomycota</taxon>
        <taxon>Agaricomycotina</taxon>
        <taxon>Agaricomycetes</taxon>
        <taxon>Sebacinales</taxon>
        <taxon>Serendipitaceae</taxon>
        <taxon>Serendipita</taxon>
    </lineage>
</organism>
<evidence type="ECO:0000313" key="3">
    <source>
        <dbReference type="Proteomes" id="UP000054097"/>
    </source>
</evidence>
<dbReference type="GO" id="GO:0006401">
    <property type="term" value="P:RNA catabolic process"/>
    <property type="evidence" value="ECO:0007669"/>
    <property type="project" value="InterPro"/>
</dbReference>
<keyword evidence="3" id="KW-1185">Reference proteome</keyword>
<evidence type="ECO:0000256" key="1">
    <source>
        <dbReference type="SAM" id="MobiDB-lite"/>
    </source>
</evidence>
<dbReference type="STRING" id="933852.A0A0C2W453"/>
<dbReference type="PANTHER" id="PTHR47204">
    <property type="entry name" value="OS02G0168900 PROTEIN"/>
    <property type="match status" value="1"/>
</dbReference>
<dbReference type="Proteomes" id="UP000054097">
    <property type="component" value="Unassembled WGS sequence"/>
</dbReference>